<protein>
    <submittedName>
        <fullName evidence="5">Transcriptional regulator, LacI family</fullName>
    </submittedName>
</protein>
<accession>Q084Z8</accession>
<keyword evidence="1" id="KW-0805">Transcription regulation</keyword>
<dbReference type="EMBL" id="CP000447">
    <property type="protein sequence ID" value="ABI71167.1"/>
    <property type="molecule type" value="Genomic_DNA"/>
</dbReference>
<organism evidence="5 6">
    <name type="scientific">Shewanella frigidimarina (strain NCIMB 400)</name>
    <dbReference type="NCBI Taxonomy" id="318167"/>
    <lineage>
        <taxon>Bacteria</taxon>
        <taxon>Pseudomonadati</taxon>
        <taxon>Pseudomonadota</taxon>
        <taxon>Gammaproteobacteria</taxon>
        <taxon>Alteromonadales</taxon>
        <taxon>Shewanellaceae</taxon>
        <taxon>Shewanella</taxon>
    </lineage>
</organism>
<reference evidence="5 6" key="1">
    <citation type="submission" date="2006-08" db="EMBL/GenBank/DDBJ databases">
        <title>Complete sequence of Shewanella frigidimarina NCIMB 400.</title>
        <authorList>
            <consortium name="US DOE Joint Genome Institute"/>
            <person name="Copeland A."/>
            <person name="Lucas S."/>
            <person name="Lapidus A."/>
            <person name="Barry K."/>
            <person name="Detter J.C."/>
            <person name="Glavina del Rio T."/>
            <person name="Hammon N."/>
            <person name="Israni S."/>
            <person name="Dalin E."/>
            <person name="Tice H."/>
            <person name="Pitluck S."/>
            <person name="Fredrickson J.K."/>
            <person name="Kolker E."/>
            <person name="McCuel L.A."/>
            <person name="DiChristina T."/>
            <person name="Nealson K.H."/>
            <person name="Newman D."/>
            <person name="Tiedje J.M."/>
            <person name="Zhou J."/>
            <person name="Romine M.F."/>
            <person name="Culley D.E."/>
            <person name="Serres M."/>
            <person name="Chertkov O."/>
            <person name="Brettin T."/>
            <person name="Bruce D."/>
            <person name="Han C."/>
            <person name="Tapia R."/>
            <person name="Gilna P."/>
            <person name="Schmutz J."/>
            <person name="Larimer F."/>
            <person name="Land M."/>
            <person name="Hauser L."/>
            <person name="Kyrpides N."/>
            <person name="Mikhailova N."/>
            <person name="Richardson P."/>
        </authorList>
    </citation>
    <scope>NUCLEOTIDE SEQUENCE [LARGE SCALE GENOMIC DNA]</scope>
    <source>
        <strain evidence="5 6">NCIMB 400</strain>
    </source>
</reference>
<dbReference type="Pfam" id="PF13377">
    <property type="entry name" value="Peripla_BP_3"/>
    <property type="match status" value="1"/>
</dbReference>
<dbReference type="SUPFAM" id="SSF53822">
    <property type="entry name" value="Periplasmic binding protein-like I"/>
    <property type="match status" value="1"/>
</dbReference>
<dbReference type="HOGENOM" id="CLU_037628_6_0_6"/>
<dbReference type="STRING" id="318167.Sfri_1314"/>
<dbReference type="GO" id="GO:0003700">
    <property type="term" value="F:DNA-binding transcription factor activity"/>
    <property type="evidence" value="ECO:0007669"/>
    <property type="project" value="TreeGrafter"/>
</dbReference>
<dbReference type="PANTHER" id="PTHR30146">
    <property type="entry name" value="LACI-RELATED TRANSCRIPTIONAL REPRESSOR"/>
    <property type="match status" value="1"/>
</dbReference>
<dbReference type="AlphaFoldDB" id="Q084Z8"/>
<dbReference type="CDD" id="cd01392">
    <property type="entry name" value="HTH_LacI"/>
    <property type="match status" value="1"/>
</dbReference>
<dbReference type="Gene3D" id="1.10.260.40">
    <property type="entry name" value="lambda repressor-like DNA-binding domains"/>
    <property type="match status" value="1"/>
</dbReference>
<evidence type="ECO:0000256" key="1">
    <source>
        <dbReference type="ARBA" id="ARBA00023015"/>
    </source>
</evidence>
<evidence type="ECO:0000256" key="3">
    <source>
        <dbReference type="ARBA" id="ARBA00023163"/>
    </source>
</evidence>
<gene>
    <name evidence="5" type="ordered locus">Sfri_1314</name>
</gene>
<dbReference type="PANTHER" id="PTHR30146:SF109">
    <property type="entry name" value="HTH-TYPE TRANSCRIPTIONAL REGULATOR GALS"/>
    <property type="match status" value="1"/>
</dbReference>
<evidence type="ECO:0000313" key="5">
    <source>
        <dbReference type="EMBL" id="ABI71167.1"/>
    </source>
</evidence>
<dbReference type="Gene3D" id="3.40.50.2300">
    <property type="match status" value="2"/>
</dbReference>
<dbReference type="PROSITE" id="PS50932">
    <property type="entry name" value="HTH_LACI_2"/>
    <property type="match status" value="1"/>
</dbReference>
<dbReference type="KEGG" id="sfr:Sfri_1314"/>
<dbReference type="SMART" id="SM00354">
    <property type="entry name" value="HTH_LACI"/>
    <property type="match status" value="1"/>
</dbReference>
<dbReference type="Proteomes" id="UP000000684">
    <property type="component" value="Chromosome"/>
</dbReference>
<feature type="domain" description="HTH lacI-type" evidence="4">
    <location>
        <begin position="19"/>
        <end position="73"/>
    </location>
</feature>
<dbReference type="InterPro" id="IPR000843">
    <property type="entry name" value="HTH_LacI"/>
</dbReference>
<dbReference type="InterPro" id="IPR046335">
    <property type="entry name" value="LacI/GalR-like_sensor"/>
</dbReference>
<keyword evidence="6" id="KW-1185">Reference proteome</keyword>
<dbReference type="eggNOG" id="COG1609">
    <property type="taxonomic scope" value="Bacteria"/>
</dbReference>
<dbReference type="InterPro" id="IPR010982">
    <property type="entry name" value="Lambda_DNA-bd_dom_sf"/>
</dbReference>
<dbReference type="SUPFAM" id="SSF47413">
    <property type="entry name" value="lambda repressor-like DNA-binding domains"/>
    <property type="match status" value="1"/>
</dbReference>
<dbReference type="PRINTS" id="PR00036">
    <property type="entry name" value="HTHLACI"/>
</dbReference>
<evidence type="ECO:0000256" key="2">
    <source>
        <dbReference type="ARBA" id="ARBA00023125"/>
    </source>
</evidence>
<keyword evidence="2" id="KW-0238">DNA-binding</keyword>
<dbReference type="Pfam" id="PF00356">
    <property type="entry name" value="LacI"/>
    <property type="match status" value="1"/>
</dbReference>
<dbReference type="InterPro" id="IPR028082">
    <property type="entry name" value="Peripla_BP_I"/>
</dbReference>
<evidence type="ECO:0000313" key="6">
    <source>
        <dbReference type="Proteomes" id="UP000000684"/>
    </source>
</evidence>
<proteinExistence type="predicted"/>
<keyword evidence="3" id="KW-0804">Transcription</keyword>
<dbReference type="CDD" id="cd06270">
    <property type="entry name" value="PBP1_GalS-like"/>
    <property type="match status" value="1"/>
</dbReference>
<name>Q084Z8_SHEFN</name>
<sequence length="352" mass="39028">MLVLEPCAPRWLLNTHYMATIYDVSVMAGVSLATVSRVMNNNTKVSDKTKQKVLDAMKALGYRPNTIAQSLASNCSNSVGVLVSQLDGPFYGPMMTEIETALRTANKHVIIAAGHSDEKQEKEGVEFLMSRGCDALILDIEAVSDDYLIELSKGSTPVVFINRYIDAIKERCVYLENEQGGFMATEHILSLGHKDIAYISGPLFKLDVRDRLKGHKRALQQYNIDFDDTLCIESDFKEAGGCEAMERLLSMNKTITAVVCANDQMASGAIAVCLEHGIRVPDDISFIGYDNIPFPQYISPKLSTVSNPIHEMGKMAARWVLQEVYNDKEVIVESSFKPELFIRSSSQAISHD</sequence>
<dbReference type="GO" id="GO:0000976">
    <property type="term" value="F:transcription cis-regulatory region binding"/>
    <property type="evidence" value="ECO:0007669"/>
    <property type="project" value="TreeGrafter"/>
</dbReference>
<evidence type="ECO:0000259" key="4">
    <source>
        <dbReference type="PROSITE" id="PS50932"/>
    </source>
</evidence>